<keyword evidence="7" id="KW-0503">Monooxygenase</keyword>
<sequence>MATYLMREHDTPGIYFVDARPISALSLFITDPDIAQRVSESTLAKPPVLGAVLEPIAGKLNMLSTANYALWKKWRSIFNPGFSIQQIVSQVPVMVGCGQAYVKILDEHVSANRVFRLEEEATKVTIDVIGKVICDHDFNALSSNSDFLKTMRTAFSWMPDQTSINPFHLLNPVRPFMARFCKWKMDKYVGTMLDERFAVRDATLPKKSRKKTGIDLALEEYFKEKGQDIDAQEATMDAEFRKAAIDNLLILLFAGHDTTAATLCYCYHILQKHPAELTKVRQEMDSVFGAGLSAGEQLKQNPYLVNQLEYTLAVIKEILRLWPAASGARIGRKGFFIKHPTTGDMIDTDGIMIWNVSMAMQRDQRIWGDDADIFKPERFLPANADKLPPNAWRPFEKGPRNCIGQELSLIEMKVMLAMTLREFEFKAAYDELEPLMGDGSLWTTDSSYQKGPQEVFGERMYQVLFGAAKPSEAQNATVDLKWYAPKKSWINDLGQVMNSTGTNGFLFNSSQLPAGIPYGTYNWCNMPHVRPQEYPKVAEEFELIYVEVIHRHHKRTPYASNTFPKESYGWDCDDQGLFHYGQPLNPSGYTSASTYWNVSTSDINPFAQAGFRGSCQFPQITRGGLDDSWQHGKDLYAVYHDLLSFLPSNLTEKVSYRVTNNQITSQVAGMLIGGMYDPQTAVSLHIQPPNIDSLEPQYPCPKASSLYSSYGVGSTAPNWTAHLTAAKPLFAALDAVSGIPSTSTEWHKSLDHYYDNLSARQCHAKPLPCSINDSTACITQDQADTVYRLGQYEYSFIHRDSPQSLNVAVASYGVWLAELASHIRAAAAGTSHIIYRHNVAHDGSIARLLSVLQIEEMVWVGMGSEVVFEIYRRKGSAGGRYVRILWGGRVLRSSSPVLGQVDMLDLDVFLGYVEGLVGRGAERVVEMCKA</sequence>
<evidence type="ECO:0000256" key="5">
    <source>
        <dbReference type="ARBA" id="ARBA00023002"/>
    </source>
</evidence>
<keyword evidence="10" id="KW-1185">Reference proteome</keyword>
<evidence type="ECO:0000256" key="8">
    <source>
        <dbReference type="PIRSR" id="PIRSR602401-1"/>
    </source>
</evidence>
<dbReference type="InterPro" id="IPR001128">
    <property type="entry name" value="Cyt_P450"/>
</dbReference>
<dbReference type="Gene3D" id="1.10.630.10">
    <property type="entry name" value="Cytochrome P450"/>
    <property type="match status" value="1"/>
</dbReference>
<dbReference type="OrthoDB" id="10262962at2759"/>
<organism evidence="9 10">
    <name type="scientific">Ophiobolus disseminans</name>
    <dbReference type="NCBI Taxonomy" id="1469910"/>
    <lineage>
        <taxon>Eukaryota</taxon>
        <taxon>Fungi</taxon>
        <taxon>Dikarya</taxon>
        <taxon>Ascomycota</taxon>
        <taxon>Pezizomycotina</taxon>
        <taxon>Dothideomycetes</taxon>
        <taxon>Pleosporomycetidae</taxon>
        <taxon>Pleosporales</taxon>
        <taxon>Pleosporineae</taxon>
        <taxon>Phaeosphaeriaceae</taxon>
        <taxon>Ophiobolus</taxon>
    </lineage>
</organism>
<keyword evidence="3 8" id="KW-0349">Heme</keyword>
<dbReference type="Proteomes" id="UP000799424">
    <property type="component" value="Unassembled WGS sequence"/>
</dbReference>
<evidence type="ECO:0000256" key="3">
    <source>
        <dbReference type="ARBA" id="ARBA00022617"/>
    </source>
</evidence>
<evidence type="ECO:0000256" key="2">
    <source>
        <dbReference type="ARBA" id="ARBA00005179"/>
    </source>
</evidence>
<comment type="pathway">
    <text evidence="2">Secondary metabolite biosynthesis.</text>
</comment>
<dbReference type="AlphaFoldDB" id="A0A6A6ZQX3"/>
<dbReference type="InterPro" id="IPR000560">
    <property type="entry name" value="His_Pase_clade-2"/>
</dbReference>
<keyword evidence="4 8" id="KW-0479">Metal-binding</keyword>
<name>A0A6A6ZQX3_9PLEO</name>
<accession>A0A6A6ZQX3</accession>
<dbReference type="InterPro" id="IPR036396">
    <property type="entry name" value="Cyt_P450_sf"/>
</dbReference>
<dbReference type="GO" id="GO:0005506">
    <property type="term" value="F:iron ion binding"/>
    <property type="evidence" value="ECO:0007669"/>
    <property type="project" value="InterPro"/>
</dbReference>
<keyword evidence="5" id="KW-0560">Oxidoreductase</keyword>
<dbReference type="PANTHER" id="PTHR24305">
    <property type="entry name" value="CYTOCHROME P450"/>
    <property type="match status" value="1"/>
</dbReference>
<comment type="cofactor">
    <cofactor evidence="1 8">
        <name>heme</name>
        <dbReference type="ChEBI" id="CHEBI:30413"/>
    </cofactor>
</comment>
<evidence type="ECO:0000313" key="10">
    <source>
        <dbReference type="Proteomes" id="UP000799424"/>
    </source>
</evidence>
<dbReference type="GO" id="GO:0004497">
    <property type="term" value="F:monooxygenase activity"/>
    <property type="evidence" value="ECO:0007669"/>
    <property type="project" value="UniProtKB-KW"/>
</dbReference>
<feature type="binding site" description="axial binding residue" evidence="8">
    <location>
        <position position="402"/>
    </location>
    <ligand>
        <name>heme</name>
        <dbReference type="ChEBI" id="CHEBI:30413"/>
    </ligand>
    <ligandPart>
        <name>Fe</name>
        <dbReference type="ChEBI" id="CHEBI:18248"/>
    </ligandPart>
</feature>
<dbReference type="SUPFAM" id="SSF48264">
    <property type="entry name" value="Cytochrome P450"/>
    <property type="match status" value="1"/>
</dbReference>
<dbReference type="Pfam" id="PF00328">
    <property type="entry name" value="His_Phos_2"/>
    <property type="match status" value="1"/>
</dbReference>
<keyword evidence="6 8" id="KW-0408">Iron</keyword>
<dbReference type="SUPFAM" id="SSF53254">
    <property type="entry name" value="Phosphoglycerate mutase-like"/>
    <property type="match status" value="1"/>
</dbReference>
<dbReference type="InterPro" id="IPR002401">
    <property type="entry name" value="Cyt_P450_E_grp-I"/>
</dbReference>
<evidence type="ECO:0000313" key="9">
    <source>
        <dbReference type="EMBL" id="KAF2823462.1"/>
    </source>
</evidence>
<evidence type="ECO:0000256" key="4">
    <source>
        <dbReference type="ARBA" id="ARBA00022723"/>
    </source>
</evidence>
<dbReference type="InterPro" id="IPR050121">
    <property type="entry name" value="Cytochrome_P450_monoxygenase"/>
</dbReference>
<dbReference type="InterPro" id="IPR029033">
    <property type="entry name" value="His_PPase_superfam"/>
</dbReference>
<dbReference type="PRINTS" id="PR00385">
    <property type="entry name" value="P450"/>
</dbReference>
<dbReference type="PRINTS" id="PR00463">
    <property type="entry name" value="EP450I"/>
</dbReference>
<dbReference type="GO" id="GO:0020037">
    <property type="term" value="F:heme binding"/>
    <property type="evidence" value="ECO:0007669"/>
    <property type="project" value="InterPro"/>
</dbReference>
<proteinExistence type="predicted"/>
<evidence type="ECO:0000256" key="1">
    <source>
        <dbReference type="ARBA" id="ARBA00001971"/>
    </source>
</evidence>
<dbReference type="GO" id="GO:0016705">
    <property type="term" value="F:oxidoreductase activity, acting on paired donors, with incorporation or reduction of molecular oxygen"/>
    <property type="evidence" value="ECO:0007669"/>
    <property type="project" value="InterPro"/>
</dbReference>
<gene>
    <name evidence="9" type="ORF">CC86DRAFT_447817</name>
</gene>
<dbReference type="Pfam" id="PF00067">
    <property type="entry name" value="p450"/>
    <property type="match status" value="1"/>
</dbReference>
<protein>
    <submittedName>
        <fullName evidence="9">Cytochrome P450</fullName>
    </submittedName>
</protein>
<evidence type="ECO:0000256" key="7">
    <source>
        <dbReference type="ARBA" id="ARBA00023033"/>
    </source>
</evidence>
<dbReference type="PANTHER" id="PTHR24305:SF107">
    <property type="entry name" value="P450, PUTATIVE (EUROFUNG)-RELATED"/>
    <property type="match status" value="1"/>
</dbReference>
<reference evidence="9" key="1">
    <citation type="journal article" date="2020" name="Stud. Mycol.">
        <title>101 Dothideomycetes genomes: a test case for predicting lifestyles and emergence of pathogens.</title>
        <authorList>
            <person name="Haridas S."/>
            <person name="Albert R."/>
            <person name="Binder M."/>
            <person name="Bloem J."/>
            <person name="Labutti K."/>
            <person name="Salamov A."/>
            <person name="Andreopoulos B."/>
            <person name="Baker S."/>
            <person name="Barry K."/>
            <person name="Bills G."/>
            <person name="Bluhm B."/>
            <person name="Cannon C."/>
            <person name="Castanera R."/>
            <person name="Culley D."/>
            <person name="Daum C."/>
            <person name="Ezra D."/>
            <person name="Gonzalez J."/>
            <person name="Henrissat B."/>
            <person name="Kuo A."/>
            <person name="Liang C."/>
            <person name="Lipzen A."/>
            <person name="Lutzoni F."/>
            <person name="Magnuson J."/>
            <person name="Mondo S."/>
            <person name="Nolan M."/>
            <person name="Ohm R."/>
            <person name="Pangilinan J."/>
            <person name="Park H.-J."/>
            <person name="Ramirez L."/>
            <person name="Alfaro M."/>
            <person name="Sun H."/>
            <person name="Tritt A."/>
            <person name="Yoshinaga Y."/>
            <person name="Zwiers L.-H."/>
            <person name="Turgeon B."/>
            <person name="Goodwin S."/>
            <person name="Spatafora J."/>
            <person name="Crous P."/>
            <person name="Grigoriev I."/>
        </authorList>
    </citation>
    <scope>NUCLEOTIDE SEQUENCE</scope>
    <source>
        <strain evidence="9">CBS 113818</strain>
    </source>
</reference>
<dbReference type="Gene3D" id="3.40.50.1240">
    <property type="entry name" value="Phosphoglycerate mutase-like"/>
    <property type="match status" value="1"/>
</dbReference>
<evidence type="ECO:0000256" key="6">
    <source>
        <dbReference type="ARBA" id="ARBA00023004"/>
    </source>
</evidence>
<dbReference type="EMBL" id="MU006232">
    <property type="protein sequence ID" value="KAF2823462.1"/>
    <property type="molecule type" value="Genomic_DNA"/>
</dbReference>